<evidence type="ECO:0000256" key="5">
    <source>
        <dbReference type="ARBA" id="ARBA00022727"/>
    </source>
</evidence>
<comment type="similarity">
    <text evidence="2">Belongs to the thymidylate kinase family.</text>
</comment>
<evidence type="ECO:0000259" key="9">
    <source>
        <dbReference type="Pfam" id="PF02223"/>
    </source>
</evidence>
<proteinExistence type="inferred from homology"/>
<dbReference type="InterPro" id="IPR018094">
    <property type="entry name" value="Thymidylate_kinase"/>
</dbReference>
<dbReference type="InterPro" id="IPR039430">
    <property type="entry name" value="Thymidylate_kin-like_dom"/>
</dbReference>
<dbReference type="InterPro" id="IPR027417">
    <property type="entry name" value="P-loop_NTPase"/>
</dbReference>
<keyword evidence="8" id="KW-0067">ATP-binding</keyword>
<evidence type="ECO:0000313" key="10">
    <source>
        <dbReference type="EMBL" id="KAH6596464.1"/>
    </source>
</evidence>
<sequence>MATTPLRGALIVVEGGDRCGKTTQCAALLKNLLLHGINAVAIKFPDRMSETGKLIDQYLKGTTDVDDHAVHLLFSANRWESMSHIRSLLEAGTTLVVDRYAYSGAAYSAAKGLDLKWCMSPDMGLLKPDLVIYLDLDPEVAAKRADYGSERYERTDFQAAVRKHFEMVADKDWMIMDATRTQEALTSDMVLAVLNTIKNCKTTPLNDDLWKQ</sequence>
<comment type="caution">
    <text evidence="10">The sequence shown here is derived from an EMBL/GenBank/DDBJ whole genome shotgun (WGS) entry which is preliminary data.</text>
</comment>
<name>A0ABQ8FDM9_9FUNG</name>
<keyword evidence="6" id="KW-0547">Nucleotide-binding</keyword>
<evidence type="ECO:0000256" key="7">
    <source>
        <dbReference type="ARBA" id="ARBA00022777"/>
    </source>
</evidence>
<dbReference type="CDD" id="cd01672">
    <property type="entry name" value="TMPK"/>
    <property type="match status" value="1"/>
</dbReference>
<dbReference type="InterPro" id="IPR018095">
    <property type="entry name" value="Thymidylate_kin_CS"/>
</dbReference>
<dbReference type="PROSITE" id="PS01331">
    <property type="entry name" value="THYMIDYLATE_KINASE"/>
    <property type="match status" value="1"/>
</dbReference>
<evidence type="ECO:0000256" key="6">
    <source>
        <dbReference type="ARBA" id="ARBA00022741"/>
    </source>
</evidence>
<dbReference type="HAMAP" id="MF_00165">
    <property type="entry name" value="Thymidylate_kinase"/>
    <property type="match status" value="1"/>
</dbReference>
<organism evidence="10 11">
    <name type="scientific">Batrachochytrium salamandrivorans</name>
    <dbReference type="NCBI Taxonomy" id="1357716"/>
    <lineage>
        <taxon>Eukaryota</taxon>
        <taxon>Fungi</taxon>
        <taxon>Fungi incertae sedis</taxon>
        <taxon>Chytridiomycota</taxon>
        <taxon>Chytridiomycota incertae sedis</taxon>
        <taxon>Chytridiomycetes</taxon>
        <taxon>Rhizophydiales</taxon>
        <taxon>Rhizophydiales incertae sedis</taxon>
        <taxon>Batrachochytrium</taxon>
    </lineage>
</organism>
<evidence type="ECO:0000256" key="1">
    <source>
        <dbReference type="ARBA" id="ARBA00004992"/>
    </source>
</evidence>
<keyword evidence="4" id="KW-0808">Transferase</keyword>
<evidence type="ECO:0000256" key="2">
    <source>
        <dbReference type="ARBA" id="ARBA00009776"/>
    </source>
</evidence>
<accession>A0ABQ8FDM9</accession>
<dbReference type="Proteomes" id="UP001648503">
    <property type="component" value="Unassembled WGS sequence"/>
</dbReference>
<protein>
    <recommendedName>
        <fullName evidence="3">dTMP kinase</fullName>
        <ecNumber evidence="3">2.7.4.9</ecNumber>
    </recommendedName>
</protein>
<dbReference type="Gene3D" id="3.40.50.300">
    <property type="entry name" value="P-loop containing nucleotide triphosphate hydrolases"/>
    <property type="match status" value="1"/>
</dbReference>
<dbReference type="NCBIfam" id="TIGR00041">
    <property type="entry name" value="DTMP_kinase"/>
    <property type="match status" value="1"/>
</dbReference>
<dbReference type="PANTHER" id="PTHR10344:SF1">
    <property type="entry name" value="THYMIDYLATE KINASE"/>
    <property type="match status" value="1"/>
</dbReference>
<dbReference type="EMBL" id="JAFCIX010000227">
    <property type="protein sequence ID" value="KAH6596464.1"/>
    <property type="molecule type" value="Genomic_DNA"/>
</dbReference>
<dbReference type="Pfam" id="PF02223">
    <property type="entry name" value="Thymidylate_kin"/>
    <property type="match status" value="1"/>
</dbReference>
<evidence type="ECO:0000313" key="11">
    <source>
        <dbReference type="Proteomes" id="UP001648503"/>
    </source>
</evidence>
<keyword evidence="11" id="KW-1185">Reference proteome</keyword>
<evidence type="ECO:0000256" key="3">
    <source>
        <dbReference type="ARBA" id="ARBA00012980"/>
    </source>
</evidence>
<dbReference type="EC" id="2.7.4.9" evidence="3"/>
<evidence type="ECO:0000256" key="4">
    <source>
        <dbReference type="ARBA" id="ARBA00022679"/>
    </source>
</evidence>
<reference evidence="10 11" key="1">
    <citation type="submission" date="2021-02" db="EMBL/GenBank/DDBJ databases">
        <title>Variation within the Batrachochytrium salamandrivorans European outbreak.</title>
        <authorList>
            <person name="Kelly M."/>
            <person name="Pasmans F."/>
            <person name="Shea T.P."/>
            <person name="Munoz J.F."/>
            <person name="Carranza S."/>
            <person name="Cuomo C.A."/>
            <person name="Martel A."/>
        </authorList>
    </citation>
    <scope>NUCLEOTIDE SEQUENCE [LARGE SCALE GENOMIC DNA]</scope>
    <source>
        <strain evidence="10 11">AMFP18/2</strain>
    </source>
</reference>
<comment type="pathway">
    <text evidence="1">Pyrimidine metabolism; dTTP biosynthesis.</text>
</comment>
<dbReference type="SUPFAM" id="SSF52540">
    <property type="entry name" value="P-loop containing nucleoside triphosphate hydrolases"/>
    <property type="match status" value="1"/>
</dbReference>
<keyword evidence="7" id="KW-0418">Kinase</keyword>
<evidence type="ECO:0000256" key="8">
    <source>
        <dbReference type="ARBA" id="ARBA00022840"/>
    </source>
</evidence>
<feature type="domain" description="Thymidylate kinase-like" evidence="9">
    <location>
        <begin position="13"/>
        <end position="187"/>
    </location>
</feature>
<dbReference type="PANTHER" id="PTHR10344">
    <property type="entry name" value="THYMIDYLATE KINASE"/>
    <property type="match status" value="1"/>
</dbReference>
<keyword evidence="5" id="KW-0545">Nucleotide biosynthesis</keyword>
<gene>
    <name evidence="10" type="ORF">BASA50_005169</name>
</gene>